<dbReference type="Pfam" id="PF00535">
    <property type="entry name" value="Glycos_transf_2"/>
    <property type="match status" value="1"/>
</dbReference>
<organism evidence="2 3">
    <name type="scientific">Acetobacter malorum</name>
    <dbReference type="NCBI Taxonomy" id="178901"/>
    <lineage>
        <taxon>Bacteria</taxon>
        <taxon>Pseudomonadati</taxon>
        <taxon>Pseudomonadota</taxon>
        <taxon>Alphaproteobacteria</taxon>
        <taxon>Acetobacterales</taxon>
        <taxon>Acetobacteraceae</taxon>
        <taxon>Acetobacter</taxon>
    </lineage>
</organism>
<evidence type="ECO:0000313" key="3">
    <source>
        <dbReference type="Proteomes" id="UP000077349"/>
    </source>
</evidence>
<dbReference type="SUPFAM" id="SSF53448">
    <property type="entry name" value="Nucleotide-diphospho-sugar transferases"/>
    <property type="match status" value="1"/>
</dbReference>
<comment type="caution">
    <text evidence="2">The sequence shown here is derived from an EMBL/GenBank/DDBJ whole genome shotgun (WGS) entry which is preliminary data.</text>
</comment>
<dbReference type="InterPro" id="IPR029044">
    <property type="entry name" value="Nucleotide-diphossugar_trans"/>
</dbReference>
<dbReference type="Proteomes" id="UP000077349">
    <property type="component" value="Unassembled WGS sequence"/>
</dbReference>
<dbReference type="Gene3D" id="3.90.550.10">
    <property type="entry name" value="Spore Coat Polysaccharide Biosynthesis Protein SpsA, Chain A"/>
    <property type="match status" value="1"/>
</dbReference>
<dbReference type="CDD" id="cd00761">
    <property type="entry name" value="Glyco_tranf_GTA_type"/>
    <property type="match status" value="1"/>
</dbReference>
<protein>
    <submittedName>
        <fullName evidence="2">Glycoslytransferase</fullName>
    </submittedName>
</protein>
<dbReference type="AlphaFoldDB" id="A0A177G7A1"/>
<reference evidence="2 3" key="1">
    <citation type="submission" date="2016-03" db="EMBL/GenBank/DDBJ databases">
        <title>Draft genome sequence of Acetobacter malorum CECT 7742, a strain isolated from strawberry vinegar.</title>
        <authorList>
            <person name="Sainz F."/>
            <person name="Mas A."/>
            <person name="Torija M.J."/>
        </authorList>
    </citation>
    <scope>NUCLEOTIDE SEQUENCE [LARGE SCALE GENOMIC DNA]</scope>
    <source>
        <strain evidence="2 3">CECT 7742</strain>
    </source>
</reference>
<evidence type="ECO:0000313" key="2">
    <source>
        <dbReference type="EMBL" id="OAG75437.1"/>
    </source>
</evidence>
<proteinExistence type="predicted"/>
<gene>
    <name evidence="2" type="ORF">Amal_03391</name>
</gene>
<dbReference type="GO" id="GO:0016758">
    <property type="term" value="F:hexosyltransferase activity"/>
    <property type="evidence" value="ECO:0007669"/>
    <property type="project" value="UniProtKB-ARBA"/>
</dbReference>
<keyword evidence="2" id="KW-0808">Transferase</keyword>
<accession>A0A177G7A1</accession>
<sequence>MSGIDVSIVLNVHCEQDLLYPTLRSLLDTVEHAHLHDIKSELVIVADCADETTLAILKDYDYSGFDAVKIEIVQVCSLGLARNAGIQAASGDYIVTADADDLVSRNFIYQMYQKHRDAKDRKIVCFPEYYHAFGDENYVCRFYPLEQVGLYRMASEHPYVSRFMARRKDLLEIPYRDCSAHAVYAYEDYDLNLRLVCAGFDLVVAEETIVFYRQRSGSIMASLGREQKRIGFNSEFFCGPEFLRLITQQNGSAIITQKHLDFKKSYIESSYLREFIRLANQMDPEVQPLILYEAKYFTNVGIPEVFGWAYEKICHTLRRKQYTDVFFLPFLSKGGGEKYILNFIQAALKKRKKDPVY</sequence>
<dbReference type="PANTHER" id="PTHR22916">
    <property type="entry name" value="GLYCOSYLTRANSFERASE"/>
    <property type="match status" value="1"/>
</dbReference>
<feature type="domain" description="Glycosyltransferase 2-like" evidence="1">
    <location>
        <begin position="7"/>
        <end position="140"/>
    </location>
</feature>
<dbReference type="InterPro" id="IPR001173">
    <property type="entry name" value="Glyco_trans_2-like"/>
</dbReference>
<dbReference type="EMBL" id="LVHD01000050">
    <property type="protein sequence ID" value="OAG75437.1"/>
    <property type="molecule type" value="Genomic_DNA"/>
</dbReference>
<name>A0A177G7A1_9PROT</name>
<dbReference type="PATRIC" id="fig|178901.16.peg.3624"/>
<evidence type="ECO:0000259" key="1">
    <source>
        <dbReference type="Pfam" id="PF00535"/>
    </source>
</evidence>